<keyword evidence="1" id="KW-1133">Transmembrane helix</keyword>
<sequence>MKTRELTIGAVFAALSMLIPLAFGGFLTVTIPPFTATIMSHVPLFLSMLISPQVAAMVGAASALGFFIKLGNPAVTLRALMHIVVGYIGGLLVKKGLRYELVLLIVLPIHALLEAFIVIPIIGLNLYKMFYVIALGTAIHHLVDSVISVFFARATGLYKIKKSA</sequence>
<dbReference type="Proteomes" id="UP000014923">
    <property type="component" value="Unassembled WGS sequence"/>
</dbReference>
<proteinExistence type="predicted"/>
<gene>
    <name evidence="2" type="ORF">TCEL_00570</name>
</gene>
<dbReference type="Gene3D" id="1.10.1760.20">
    <property type="match status" value="1"/>
</dbReference>
<feature type="transmembrane region" description="Helical" evidence="1">
    <location>
        <begin position="129"/>
        <end position="152"/>
    </location>
</feature>
<organism evidence="2 3">
    <name type="scientific">Thermobrachium celere DSM 8682</name>
    <dbReference type="NCBI Taxonomy" id="941824"/>
    <lineage>
        <taxon>Bacteria</taxon>
        <taxon>Bacillati</taxon>
        <taxon>Bacillota</taxon>
        <taxon>Clostridia</taxon>
        <taxon>Eubacteriales</taxon>
        <taxon>Clostridiaceae</taxon>
        <taxon>Thermobrachium</taxon>
    </lineage>
</organism>
<evidence type="ECO:0000313" key="3">
    <source>
        <dbReference type="Proteomes" id="UP000014923"/>
    </source>
</evidence>
<keyword evidence="1" id="KW-0812">Transmembrane</keyword>
<feature type="transmembrane region" description="Helical" evidence="1">
    <location>
        <begin position="101"/>
        <end position="123"/>
    </location>
</feature>
<dbReference type="AlphaFoldDB" id="R7RR68"/>
<feature type="transmembrane region" description="Helical" evidence="1">
    <location>
        <begin position="44"/>
        <end position="68"/>
    </location>
</feature>
<feature type="transmembrane region" description="Helical" evidence="1">
    <location>
        <begin position="6"/>
        <end position="32"/>
    </location>
</feature>
<dbReference type="eggNOG" id="ENOG5032VI2">
    <property type="taxonomic scope" value="Bacteria"/>
</dbReference>
<evidence type="ECO:0000313" key="2">
    <source>
        <dbReference type="EMBL" id="CDF58524.1"/>
    </source>
</evidence>
<dbReference type="OrthoDB" id="1631895at2"/>
<keyword evidence="3" id="KW-1185">Reference proteome</keyword>
<reference evidence="2" key="1">
    <citation type="submission" date="2013-03" db="EMBL/GenBank/DDBJ databases">
        <title>Draft genome sequence of the hydrogen-ethanol-producing anaerobic alkalithermophilic Caloramator celere.</title>
        <authorList>
            <person name="Ciranna A."/>
            <person name="Larjo A."/>
            <person name="Kivisto A."/>
            <person name="Santala V."/>
            <person name="Roos C."/>
            <person name="Karp M."/>
        </authorList>
    </citation>
    <scope>NUCLEOTIDE SEQUENCE [LARGE SCALE GENOMIC DNA]</scope>
    <source>
        <strain evidence="2">DSM 8682</strain>
    </source>
</reference>
<dbReference type="EMBL" id="CAVN010000097">
    <property type="protein sequence ID" value="CDF58524.1"/>
    <property type="molecule type" value="Genomic_DNA"/>
</dbReference>
<evidence type="ECO:0000256" key="1">
    <source>
        <dbReference type="SAM" id="Phobius"/>
    </source>
</evidence>
<name>R7RR68_9CLOT</name>
<dbReference type="HOGENOM" id="CLU_118978_0_0_9"/>
<accession>R7RR68</accession>
<dbReference type="RefSeq" id="WP_018662699.1">
    <property type="nucleotide sequence ID" value="NZ_HF952018.1"/>
</dbReference>
<protein>
    <submittedName>
        <fullName evidence="2">Substrate-specific component NiaX of predicted niacin ECF transporter</fullName>
    </submittedName>
</protein>
<keyword evidence="1" id="KW-0472">Membrane</keyword>
<comment type="caution">
    <text evidence="2">The sequence shown here is derived from an EMBL/GenBank/DDBJ whole genome shotgun (WGS) entry which is preliminary data.</text>
</comment>